<dbReference type="Proteomes" id="UP001283361">
    <property type="component" value="Unassembled WGS sequence"/>
</dbReference>
<dbReference type="EMBL" id="JAWDGP010000529">
    <property type="protein sequence ID" value="KAK3799892.1"/>
    <property type="molecule type" value="Genomic_DNA"/>
</dbReference>
<sequence length="221" mass="25500">MREDLRQPVFTPLCQIHFRGLVFLTQLVAGSLDLPLGVPDSTVRGTKRALGHWALQGWYGRSTPTLIQHSLWQKYELLCRLQNTAGQRQAEVRTFGLARGQCPVSKLLIGLAFRSVDLTMAGPGDRVMKRWPSNQHAFSLELEPKCLLVQPRRWIAKVQKLPRMGQFGRIQFRKYWAKKVPMSFQRTPHGNKMVQLVMKKRLDVQRPIEVLWSKFDDNQAV</sequence>
<evidence type="ECO:0000313" key="2">
    <source>
        <dbReference type="Proteomes" id="UP001283361"/>
    </source>
</evidence>
<gene>
    <name evidence="1" type="ORF">RRG08_044653</name>
</gene>
<accession>A0AAE1EAI0</accession>
<organism evidence="1 2">
    <name type="scientific">Elysia crispata</name>
    <name type="common">lettuce slug</name>
    <dbReference type="NCBI Taxonomy" id="231223"/>
    <lineage>
        <taxon>Eukaryota</taxon>
        <taxon>Metazoa</taxon>
        <taxon>Spiralia</taxon>
        <taxon>Lophotrochozoa</taxon>
        <taxon>Mollusca</taxon>
        <taxon>Gastropoda</taxon>
        <taxon>Heterobranchia</taxon>
        <taxon>Euthyneura</taxon>
        <taxon>Panpulmonata</taxon>
        <taxon>Sacoglossa</taxon>
        <taxon>Placobranchoidea</taxon>
        <taxon>Plakobranchidae</taxon>
        <taxon>Elysia</taxon>
    </lineage>
</organism>
<evidence type="ECO:0000313" key="1">
    <source>
        <dbReference type="EMBL" id="KAK3799892.1"/>
    </source>
</evidence>
<name>A0AAE1EAI0_9GAST</name>
<comment type="caution">
    <text evidence="1">The sequence shown here is derived from an EMBL/GenBank/DDBJ whole genome shotgun (WGS) entry which is preliminary data.</text>
</comment>
<dbReference type="AlphaFoldDB" id="A0AAE1EAI0"/>
<reference evidence="1" key="1">
    <citation type="journal article" date="2023" name="G3 (Bethesda)">
        <title>A reference genome for the long-term kleptoplast-retaining sea slug Elysia crispata morphotype clarki.</title>
        <authorList>
            <person name="Eastman K.E."/>
            <person name="Pendleton A.L."/>
            <person name="Shaikh M.A."/>
            <person name="Suttiyut T."/>
            <person name="Ogas R."/>
            <person name="Tomko P."/>
            <person name="Gavelis G."/>
            <person name="Widhalm J.R."/>
            <person name="Wisecaver J.H."/>
        </authorList>
    </citation>
    <scope>NUCLEOTIDE SEQUENCE</scope>
    <source>
        <strain evidence="1">ECLA1</strain>
    </source>
</reference>
<protein>
    <submittedName>
        <fullName evidence="1">Uncharacterized protein</fullName>
    </submittedName>
</protein>
<proteinExistence type="predicted"/>
<keyword evidence="2" id="KW-1185">Reference proteome</keyword>